<dbReference type="CDD" id="cd00056">
    <property type="entry name" value="ENDO3c"/>
    <property type="match status" value="1"/>
</dbReference>
<keyword evidence="3" id="KW-0234">DNA repair</keyword>
<dbReference type="InterPro" id="IPR000035">
    <property type="entry name" value="Alkylbase_DNA_glycsylse_CS"/>
</dbReference>
<protein>
    <submittedName>
        <fullName evidence="5">DNA-3-methyladenine glycosylase</fullName>
    </submittedName>
</protein>
<evidence type="ECO:0000256" key="2">
    <source>
        <dbReference type="ARBA" id="ARBA00022763"/>
    </source>
</evidence>
<dbReference type="GO" id="GO:0005634">
    <property type="term" value="C:nucleus"/>
    <property type="evidence" value="ECO:0007669"/>
    <property type="project" value="TreeGrafter"/>
</dbReference>
<dbReference type="PhylomeDB" id="A0A0W0D0U6"/>
<dbReference type="InterPro" id="IPR003265">
    <property type="entry name" value="HhH-GPD_domain"/>
</dbReference>
<dbReference type="InterPro" id="IPR051912">
    <property type="entry name" value="Alkylbase_DNA_Glycosylase/TA"/>
</dbReference>
<reference evidence="5 6" key="1">
    <citation type="submission" date="2015-10" db="EMBL/GenBank/DDBJ databases">
        <title>Draft genomes sequences of Candida glabrata isolates 1A, 1B, 2A, 2B, 3A and 3B.</title>
        <authorList>
            <person name="Haavelsrud O.E."/>
            <person name="Gaustad P."/>
        </authorList>
    </citation>
    <scope>NUCLEOTIDE SEQUENCE [LARGE SCALE GENOMIC DNA]</scope>
    <source>
        <strain evidence="5">910700640</strain>
    </source>
</reference>
<gene>
    <name evidence="5" type="ORF">AO440_002628</name>
</gene>
<dbReference type="PROSITE" id="PS00516">
    <property type="entry name" value="ALKYLBASE_DNA_GLYCOS"/>
    <property type="match status" value="1"/>
</dbReference>
<dbReference type="PANTHER" id="PTHR43003">
    <property type="entry name" value="DNA-3-METHYLADENINE GLYCOSYLASE"/>
    <property type="match status" value="1"/>
</dbReference>
<evidence type="ECO:0000313" key="5">
    <source>
        <dbReference type="EMBL" id="KTB05436.1"/>
    </source>
</evidence>
<dbReference type="AlphaFoldDB" id="A0A0W0D0U6"/>
<dbReference type="GO" id="GO:0043916">
    <property type="term" value="F:DNA-7-methylguanine glycosylase activity"/>
    <property type="evidence" value="ECO:0007669"/>
    <property type="project" value="TreeGrafter"/>
</dbReference>
<dbReference type="Proteomes" id="UP000054886">
    <property type="component" value="Unassembled WGS sequence"/>
</dbReference>
<feature type="domain" description="HhH-GPD" evidence="4">
    <location>
        <begin position="125"/>
        <end position="280"/>
    </location>
</feature>
<evidence type="ECO:0000256" key="3">
    <source>
        <dbReference type="ARBA" id="ARBA00023204"/>
    </source>
</evidence>
<comment type="caution">
    <text evidence="5">The sequence shown here is derived from an EMBL/GenBank/DDBJ whole genome shotgun (WGS) entry which is preliminary data.</text>
</comment>
<comment type="similarity">
    <text evidence="1">Belongs to the alkylbase DNA glycosidase AlkA family.</text>
</comment>
<proteinExistence type="inferred from homology"/>
<dbReference type="PANTHER" id="PTHR43003:SF5">
    <property type="entry name" value="DNA-3-METHYLADENINE GLYCOSYLASE"/>
    <property type="match status" value="1"/>
</dbReference>
<dbReference type="InterPro" id="IPR011257">
    <property type="entry name" value="DNA_glycosylase"/>
</dbReference>
<dbReference type="SMART" id="SM00478">
    <property type="entry name" value="ENDO3c"/>
    <property type="match status" value="1"/>
</dbReference>
<dbReference type="GO" id="GO:0006285">
    <property type="term" value="P:base-excision repair, AP site formation"/>
    <property type="evidence" value="ECO:0007669"/>
    <property type="project" value="EnsemblFungi"/>
</dbReference>
<dbReference type="VEuPathDB" id="FungiDB:GW608_I02299"/>
<evidence type="ECO:0000259" key="4">
    <source>
        <dbReference type="SMART" id="SM00478"/>
    </source>
</evidence>
<dbReference type="VEuPathDB" id="FungiDB:B1J91_I06809g"/>
<dbReference type="GO" id="GO:0032131">
    <property type="term" value="F:alkylated DNA binding"/>
    <property type="evidence" value="ECO:0007669"/>
    <property type="project" value="TreeGrafter"/>
</dbReference>
<dbReference type="OMA" id="FMFILWR"/>
<dbReference type="VEuPathDB" id="FungiDB:CAGL0I06809g"/>
<dbReference type="Pfam" id="PF00730">
    <property type="entry name" value="HhH-GPD"/>
    <property type="match status" value="1"/>
</dbReference>
<dbReference type="GO" id="GO:0008725">
    <property type="term" value="F:DNA-3-methyladenine glycosylase activity"/>
    <property type="evidence" value="ECO:0007669"/>
    <property type="project" value="EnsemblFungi"/>
</dbReference>
<keyword evidence="2" id="KW-0227">DNA damage</keyword>
<dbReference type="EMBL" id="LLZZ01000113">
    <property type="protein sequence ID" value="KTB05436.1"/>
    <property type="molecule type" value="Genomic_DNA"/>
</dbReference>
<dbReference type="Gene3D" id="1.10.340.30">
    <property type="entry name" value="Hypothetical protein, domain 2"/>
    <property type="match status" value="1"/>
</dbReference>
<organism evidence="5 6">
    <name type="scientific">Candida glabrata</name>
    <name type="common">Yeast</name>
    <name type="synonym">Torulopsis glabrata</name>
    <dbReference type="NCBI Taxonomy" id="5478"/>
    <lineage>
        <taxon>Eukaryota</taxon>
        <taxon>Fungi</taxon>
        <taxon>Dikarya</taxon>
        <taxon>Ascomycota</taxon>
        <taxon>Saccharomycotina</taxon>
        <taxon>Saccharomycetes</taxon>
        <taxon>Saccharomycetales</taxon>
        <taxon>Saccharomycetaceae</taxon>
        <taxon>Nakaseomyces</taxon>
    </lineage>
</organism>
<accession>A0A0W0D0U6</accession>
<dbReference type="GO" id="GO:0032993">
    <property type="term" value="C:protein-DNA complex"/>
    <property type="evidence" value="ECO:0007669"/>
    <property type="project" value="TreeGrafter"/>
</dbReference>
<dbReference type="GO" id="GO:0006307">
    <property type="term" value="P:DNA alkylation repair"/>
    <property type="evidence" value="ECO:0007669"/>
    <property type="project" value="EnsemblFungi"/>
</dbReference>
<name>A0A0W0D0U6_CANGB</name>
<evidence type="ECO:0000256" key="1">
    <source>
        <dbReference type="ARBA" id="ARBA00010817"/>
    </source>
</evidence>
<dbReference type="Gene3D" id="1.10.1670.40">
    <property type="match status" value="1"/>
</dbReference>
<dbReference type="VEuPathDB" id="FungiDB:GWK60_I02299"/>
<dbReference type="VEuPathDB" id="FungiDB:GVI51_I06633"/>
<evidence type="ECO:0000313" key="6">
    <source>
        <dbReference type="Proteomes" id="UP000054886"/>
    </source>
</evidence>
<sequence length="336" mass="38319">MTRRLRSSTKSERDAALLKSEVDTEAASAVIEAMVEPVKKKAKIKKENSDADGVADSKAPEPIEIPQDFLDKHVDEFKVGLKEILEVDPTLSQYVLIKEFPLFLKDRPRADDLHDKFTRLASAIISQQLSNSAARSIREKFINLYDGHFPDYKVLKVDIKIPSKHEQIFKCGLSRKKCEYLESLANYFADNEEYIRNLFQDKGNDQKIMDELVSNVKGIGPWSAKMFLMTGLYRMDVFAPDDVGIARGCAKYLSQHPDTLKKLMKNRREIKKSKIKHKKLNWKVYDEDIVDSLALLFSPNRTIFSFIIWRMASTDIDAIIKTETDFTSSRGGGSGL</sequence>
<dbReference type="SUPFAM" id="SSF48150">
    <property type="entry name" value="DNA-glycosylase"/>
    <property type="match status" value="1"/>
</dbReference>